<reference evidence="1 2" key="1">
    <citation type="submission" date="2020-04" db="EMBL/GenBank/DDBJ databases">
        <title>Plant Genome Project.</title>
        <authorList>
            <person name="Zhang R.-G."/>
        </authorList>
    </citation>
    <scope>NUCLEOTIDE SEQUENCE [LARGE SCALE GENOMIC DNA]</scope>
    <source>
        <strain evidence="1">YNK0</strain>
        <tissue evidence="1">Leaf</tissue>
    </source>
</reference>
<protein>
    <recommendedName>
        <fullName evidence="3">Kinesin light chain</fullName>
    </recommendedName>
</protein>
<dbReference type="SMART" id="SM00028">
    <property type="entry name" value="TPR"/>
    <property type="match status" value="8"/>
</dbReference>
<evidence type="ECO:0000313" key="1">
    <source>
        <dbReference type="EMBL" id="KAF8394288.1"/>
    </source>
</evidence>
<dbReference type="Pfam" id="PF13374">
    <property type="entry name" value="TPR_10"/>
    <property type="match status" value="1"/>
</dbReference>
<accession>A0A835D8E7</accession>
<organism evidence="1 2">
    <name type="scientific">Tetracentron sinense</name>
    <name type="common">Spur-leaf</name>
    <dbReference type="NCBI Taxonomy" id="13715"/>
    <lineage>
        <taxon>Eukaryota</taxon>
        <taxon>Viridiplantae</taxon>
        <taxon>Streptophyta</taxon>
        <taxon>Embryophyta</taxon>
        <taxon>Tracheophyta</taxon>
        <taxon>Spermatophyta</taxon>
        <taxon>Magnoliopsida</taxon>
        <taxon>Trochodendrales</taxon>
        <taxon>Trochodendraceae</taxon>
        <taxon>Tetracentron</taxon>
    </lineage>
</organism>
<comment type="caution">
    <text evidence="1">The sequence shown here is derived from an EMBL/GenBank/DDBJ whole genome shotgun (WGS) entry which is preliminary data.</text>
</comment>
<proteinExistence type="predicted"/>
<sequence>MESAFDEKELGLACLKVGLKLERQAAHPKIALAFANRALKIFDSTDESSLPVAKTLHLMGFASHALARLNDSLGYLNRAKKILEKLEEEGYSVHEIIPVLHAVLLQLANTKMAMGRREEALVDLRRCLELKEMALDWDRMELGEANQDLAKEYIADLNFKEALPFCLKALEIHKALLGNNSGKVAYDRRLLQVIYNGLEEHEKALEQTELSKKISKNWGLSSDMPGAVIDAGNIQIVLGKYDEAITTLKGVVPQTEKESLTRAIVLMLMAKAFCNQEKFEDSKRCLEISCGILERIETISPGQVSVGLYMEVSMVYETMNDFETAILLLKRLLARLENLRQEQHSAGSVSERIARLLLLTGKVLEAIRYLESAAERLKERFGAKYFGLGSIYYNLGVAYMELERPQSAAQMFEAAKDIMDVSLGPHHVDSIEACQNLSKAYGAMGSYPLAMEFQQRVIDAWESHGPSARDEFREAHRLLEQLKKKALGSSTDEVPTKASY</sequence>
<dbReference type="EMBL" id="JABCRI010000014">
    <property type="protein sequence ID" value="KAF8394288.1"/>
    <property type="molecule type" value="Genomic_DNA"/>
</dbReference>
<dbReference type="OMA" id="CIANAYG"/>
<dbReference type="SUPFAM" id="SSF48452">
    <property type="entry name" value="TPR-like"/>
    <property type="match status" value="3"/>
</dbReference>
<dbReference type="InterPro" id="IPR011990">
    <property type="entry name" value="TPR-like_helical_dom_sf"/>
</dbReference>
<name>A0A835D8E7_TETSI</name>
<dbReference type="PANTHER" id="PTHR47459:SF1">
    <property type="entry name" value="KINESIN LIGHT CHAIN-RELATED"/>
    <property type="match status" value="1"/>
</dbReference>
<dbReference type="PANTHER" id="PTHR47459">
    <property type="entry name" value="KINESIN LIGHT CHAIN-RELATED"/>
    <property type="match status" value="1"/>
</dbReference>
<keyword evidence="2" id="KW-1185">Reference proteome</keyword>
<dbReference type="Pfam" id="PF13424">
    <property type="entry name" value="TPR_12"/>
    <property type="match status" value="1"/>
</dbReference>
<dbReference type="OrthoDB" id="626167at2759"/>
<evidence type="ECO:0008006" key="3">
    <source>
        <dbReference type="Google" id="ProtNLM"/>
    </source>
</evidence>
<evidence type="ECO:0000313" key="2">
    <source>
        <dbReference type="Proteomes" id="UP000655225"/>
    </source>
</evidence>
<dbReference type="Gene3D" id="1.25.40.10">
    <property type="entry name" value="Tetratricopeptide repeat domain"/>
    <property type="match status" value="3"/>
</dbReference>
<dbReference type="Proteomes" id="UP000655225">
    <property type="component" value="Unassembled WGS sequence"/>
</dbReference>
<dbReference type="AlphaFoldDB" id="A0A835D8E7"/>
<dbReference type="InterPro" id="IPR019734">
    <property type="entry name" value="TPR_rpt"/>
</dbReference>
<gene>
    <name evidence="1" type="ORF">HHK36_020494</name>
</gene>